<feature type="non-terminal residue" evidence="2">
    <location>
        <position position="204"/>
    </location>
</feature>
<evidence type="ECO:0000313" key="3">
    <source>
        <dbReference type="EMBL" id="CAF4594024.1"/>
    </source>
</evidence>
<gene>
    <name evidence="2" type="ORF">GPM918_LOCUS45764</name>
    <name evidence="3" type="ORF">SRO942_LOCUS48609</name>
</gene>
<name>A0A816F3Q0_9BILA</name>
<keyword evidence="4" id="KW-1185">Reference proteome</keyword>
<feature type="compositionally biased region" description="Polar residues" evidence="1">
    <location>
        <begin position="34"/>
        <end position="47"/>
    </location>
</feature>
<dbReference type="AlphaFoldDB" id="A0A816F3Q0"/>
<evidence type="ECO:0000313" key="2">
    <source>
        <dbReference type="EMBL" id="CAF1656077.1"/>
    </source>
</evidence>
<organism evidence="2 4">
    <name type="scientific">Didymodactylos carnosus</name>
    <dbReference type="NCBI Taxonomy" id="1234261"/>
    <lineage>
        <taxon>Eukaryota</taxon>
        <taxon>Metazoa</taxon>
        <taxon>Spiralia</taxon>
        <taxon>Gnathifera</taxon>
        <taxon>Rotifera</taxon>
        <taxon>Eurotatoria</taxon>
        <taxon>Bdelloidea</taxon>
        <taxon>Philodinida</taxon>
        <taxon>Philodinidae</taxon>
        <taxon>Didymodactylos</taxon>
    </lineage>
</organism>
<feature type="region of interest" description="Disordered" evidence="1">
    <location>
        <begin position="1"/>
        <end position="47"/>
    </location>
</feature>
<dbReference type="Proteomes" id="UP000681722">
    <property type="component" value="Unassembled WGS sequence"/>
</dbReference>
<feature type="non-terminal residue" evidence="2">
    <location>
        <position position="1"/>
    </location>
</feature>
<comment type="caution">
    <text evidence="2">The sequence shown here is derived from an EMBL/GenBank/DDBJ whole genome shotgun (WGS) entry which is preliminary data.</text>
</comment>
<reference evidence="2" key="1">
    <citation type="submission" date="2021-02" db="EMBL/GenBank/DDBJ databases">
        <authorList>
            <person name="Nowell W R."/>
        </authorList>
    </citation>
    <scope>NUCLEOTIDE SEQUENCE</scope>
</reference>
<protein>
    <submittedName>
        <fullName evidence="2">Uncharacterized protein</fullName>
    </submittedName>
</protein>
<dbReference type="Proteomes" id="UP000663829">
    <property type="component" value="Unassembled WGS sequence"/>
</dbReference>
<dbReference type="EMBL" id="CAJNOQ010053584">
    <property type="protein sequence ID" value="CAF1656077.1"/>
    <property type="molecule type" value="Genomic_DNA"/>
</dbReference>
<feature type="compositionally biased region" description="Basic and acidic residues" evidence="1">
    <location>
        <begin position="18"/>
        <end position="31"/>
    </location>
</feature>
<evidence type="ECO:0000313" key="4">
    <source>
        <dbReference type="Proteomes" id="UP000663829"/>
    </source>
</evidence>
<accession>A0A816F3Q0</accession>
<dbReference type="EMBL" id="CAJOBC010125719">
    <property type="protein sequence ID" value="CAF4594024.1"/>
    <property type="molecule type" value="Genomic_DNA"/>
</dbReference>
<sequence length="204" mass="23651">NDEQRSARLTSIKHHAHEVRSLQNREERDARLTSMKQHAQETRTQQSQEIQEAQLLQTSECRRKRNLKKKNNKSLVAWPQRISDEIKKKCLQNFVEQVSMSKISESTCCICHIRSPTCKMKQTTVSKIPNISLLKSHEKLYEIIQRTISPVSYIATHDDTNANAGRDVSERVGNDRDSTNVYYEDALLYRTGLHVNDRLQDSSK</sequence>
<evidence type="ECO:0000256" key="1">
    <source>
        <dbReference type="SAM" id="MobiDB-lite"/>
    </source>
</evidence>
<proteinExistence type="predicted"/>